<evidence type="ECO:0000256" key="1">
    <source>
        <dbReference type="SAM" id="MobiDB-lite"/>
    </source>
</evidence>
<proteinExistence type="predicted"/>
<protein>
    <submittedName>
        <fullName evidence="2">Uncharacterized protein</fullName>
    </submittedName>
</protein>
<name>A0ABQ9ICT6_9NEOP</name>
<sequence length="723" mass="81904">MKTPSPDGTRSRRSAYVRDPRLKQKATGNQRSRGALGPIYNSHREEVHVLPAARDHALSQVQAPAHSALKAVHDKPSLLAWAWTCHLTLGFGRHINAVRAWSRNALSEVSFQNLTLGRTWDATSDKNFKFSGFFNLGHGTPWQRHGVRGSCVHQSAHPCPKRRVGIAPGLPCKYTLFHETTETRDQRDDPRNEHSFQTRRADRFDDVTRIRNAISERSNMAGVWHERKNTCNRGETEPSRGICPRHLGFSEFSPWRELVLLQRCRTLMPDLQCHDELVPTVRHDFPVRPFPPPKLVQCLQYHDNFLLTSVAWLLENPRLAKLNVSSTARTFETVQVAQGRGSGGRNESHPNIRLERFRENPVEDRIQDGRTGNRSRALPHARRGQGQGRSSLPGRLLARLRGARPEAFAPSGAETRGFAGLTGGLSELRRDVQGVLTSGLCDLCGLERETSSARREIQLLQPYGWYKGPHKGPSTPPALSFGNDERERESNFHAPLAKGPQRRICRIARQPFHRRTRFDYRRRHASGFALGKLRNWRADLSPSIPVSLVAVFRHCSSSHRLIPTDNSPPTKANRVRSPAGSLPDFLMWDSRQTMPLVGGFSRGSPFPPPLHSGAAPFSPRFTLIGSQDFDVKSLSNLSTPLAPVKANPRQPSWIYRFFAKASISEGHRNLMASLKSLIQQACKNHDTSRSIRFERNRKRNRKWKSERQKKEKKTEEGERKKEE</sequence>
<feature type="region of interest" description="Disordered" evidence="1">
    <location>
        <begin position="365"/>
        <end position="392"/>
    </location>
</feature>
<feature type="compositionally biased region" description="Basic and acidic residues" evidence="1">
    <location>
        <begin position="685"/>
        <end position="694"/>
    </location>
</feature>
<gene>
    <name evidence="2" type="ORF">PR048_007154</name>
</gene>
<organism evidence="2 3">
    <name type="scientific">Dryococelus australis</name>
    <dbReference type="NCBI Taxonomy" id="614101"/>
    <lineage>
        <taxon>Eukaryota</taxon>
        <taxon>Metazoa</taxon>
        <taxon>Ecdysozoa</taxon>
        <taxon>Arthropoda</taxon>
        <taxon>Hexapoda</taxon>
        <taxon>Insecta</taxon>
        <taxon>Pterygota</taxon>
        <taxon>Neoptera</taxon>
        <taxon>Polyneoptera</taxon>
        <taxon>Phasmatodea</taxon>
        <taxon>Verophasmatodea</taxon>
        <taxon>Anareolatae</taxon>
        <taxon>Phasmatidae</taxon>
        <taxon>Eurycanthinae</taxon>
        <taxon>Dryococelus</taxon>
    </lineage>
</organism>
<dbReference type="Proteomes" id="UP001159363">
    <property type="component" value="Chromosome 2"/>
</dbReference>
<feature type="region of interest" description="Disordered" evidence="1">
    <location>
        <begin position="685"/>
        <end position="723"/>
    </location>
</feature>
<accession>A0ABQ9ICT6</accession>
<feature type="region of interest" description="Disordered" evidence="1">
    <location>
        <begin position="1"/>
        <end position="37"/>
    </location>
</feature>
<feature type="compositionally biased region" description="Basic and acidic residues" evidence="1">
    <location>
        <begin position="703"/>
        <end position="723"/>
    </location>
</feature>
<reference evidence="2 3" key="1">
    <citation type="submission" date="2023-02" db="EMBL/GenBank/DDBJ databases">
        <title>LHISI_Scaffold_Assembly.</title>
        <authorList>
            <person name="Stuart O.P."/>
            <person name="Cleave R."/>
            <person name="Magrath M.J.L."/>
            <person name="Mikheyev A.S."/>
        </authorList>
    </citation>
    <scope>NUCLEOTIDE SEQUENCE [LARGE SCALE GENOMIC DNA]</scope>
    <source>
        <strain evidence="2">Daus_M_001</strain>
        <tissue evidence="2">Leg muscle</tissue>
    </source>
</reference>
<evidence type="ECO:0000313" key="2">
    <source>
        <dbReference type="EMBL" id="KAJ8894500.1"/>
    </source>
</evidence>
<evidence type="ECO:0000313" key="3">
    <source>
        <dbReference type="Proteomes" id="UP001159363"/>
    </source>
</evidence>
<keyword evidence="3" id="KW-1185">Reference proteome</keyword>
<comment type="caution">
    <text evidence="2">The sequence shown here is derived from an EMBL/GenBank/DDBJ whole genome shotgun (WGS) entry which is preliminary data.</text>
</comment>
<dbReference type="EMBL" id="JARBHB010000002">
    <property type="protein sequence ID" value="KAJ8894500.1"/>
    <property type="molecule type" value="Genomic_DNA"/>
</dbReference>